<comment type="caution">
    <text evidence="3">The sequence shown here is derived from an EMBL/GenBank/DDBJ whole genome shotgun (WGS) entry which is preliminary data.</text>
</comment>
<evidence type="ECO:0000256" key="2">
    <source>
        <dbReference type="RuleBase" id="RU367083"/>
    </source>
</evidence>
<dbReference type="GO" id="GO:0030014">
    <property type="term" value="C:CCR4-NOT complex"/>
    <property type="evidence" value="ECO:0007669"/>
    <property type="project" value="UniProtKB-UniRule"/>
</dbReference>
<dbReference type="PANTHER" id="PTHR12979">
    <property type="entry name" value="CCR4-NOT TRANSCRIPTION COMPLEX SUBUNIT 10"/>
    <property type="match status" value="1"/>
</dbReference>
<dbReference type="GO" id="GO:0017148">
    <property type="term" value="P:negative regulation of translation"/>
    <property type="evidence" value="ECO:0007669"/>
    <property type="project" value="TreeGrafter"/>
</dbReference>
<dbReference type="GO" id="GO:0005737">
    <property type="term" value="C:cytoplasm"/>
    <property type="evidence" value="ECO:0007669"/>
    <property type="project" value="UniProtKB-SubCell"/>
</dbReference>
<dbReference type="InterPro" id="IPR039740">
    <property type="entry name" value="CNOT10"/>
</dbReference>
<keyword evidence="2" id="KW-0943">RNA-mediated gene silencing</keyword>
<dbReference type="InterPro" id="IPR019734">
    <property type="entry name" value="TPR_rpt"/>
</dbReference>
<accession>A0A8K0GI79</accession>
<protein>
    <recommendedName>
        <fullName evidence="2">CCR4-NOT transcription complex subunit 10</fullName>
    </recommendedName>
</protein>
<gene>
    <name evidence="3" type="ORF">ILUMI_00639</name>
</gene>
<dbReference type="GO" id="GO:0031047">
    <property type="term" value="P:regulatory ncRNA-mediated gene silencing"/>
    <property type="evidence" value="ECO:0007669"/>
    <property type="project" value="UniProtKB-UniRule"/>
</dbReference>
<keyword evidence="2" id="KW-0963">Cytoplasm</keyword>
<comment type="similarity">
    <text evidence="1 2">Belongs to the CNOT10 family.</text>
</comment>
<dbReference type="AlphaFoldDB" id="A0A8K0GI79"/>
<dbReference type="InterPro" id="IPR011990">
    <property type="entry name" value="TPR-like_helical_dom_sf"/>
</dbReference>
<organism evidence="3 4">
    <name type="scientific">Ignelater luminosus</name>
    <name type="common">Cucubano</name>
    <name type="synonym">Pyrophorus luminosus</name>
    <dbReference type="NCBI Taxonomy" id="2038154"/>
    <lineage>
        <taxon>Eukaryota</taxon>
        <taxon>Metazoa</taxon>
        <taxon>Ecdysozoa</taxon>
        <taxon>Arthropoda</taxon>
        <taxon>Hexapoda</taxon>
        <taxon>Insecta</taxon>
        <taxon>Pterygota</taxon>
        <taxon>Neoptera</taxon>
        <taxon>Endopterygota</taxon>
        <taxon>Coleoptera</taxon>
        <taxon>Polyphaga</taxon>
        <taxon>Elateriformia</taxon>
        <taxon>Elateroidea</taxon>
        <taxon>Elateridae</taxon>
        <taxon>Agrypninae</taxon>
        <taxon>Pyrophorini</taxon>
        <taxon>Ignelater</taxon>
    </lineage>
</organism>
<dbReference type="GO" id="GO:0006402">
    <property type="term" value="P:mRNA catabolic process"/>
    <property type="evidence" value="ECO:0007669"/>
    <property type="project" value="TreeGrafter"/>
</dbReference>
<sequence length="677" mass="75984">MADKDDLEKSADCVTDQERDFAQNALTEFQRGNYGASLQNINKLDCRASDIKVIHNKSVVEYCKSDLKKTDNFLKSLKSLYVQFDLDIKKLDDVDQCIPFYNHVVVLFHKREYAEAIRIMEGVYKFVEPMDESLAMQVGLLLIELHICTRQLNKAISFISYFENQLFNINPLNVKQGEKLLKQSEKEPKENKKVAQVSNAATEEFKKKLVAYKARCFLMTHALGSARKEIQALFGQNKTSLAAQFLKANLEYLQGNYNEAIEILNNIQTDNLTYSESAESALVMQYNNLGAIHHAMGKPNLACHYYQKALKADIAFQQNSKKDSGDKPLYMLTASKYHELMYNLGISMLHAGRPQNAFDCLIIAVRRFHRNSRLWLRLAECCIQVHKESNEIDFDIQKKQKEMVIEVIGAKKQQKIVLTKNLSKDKKYSAETQSYAVPVPTLEFASLCLRNAYLLLPSDTVTSPVPLLLMPVVTPPTTPPPSPGPAPSTPLSPSSVAALRNAILAASAYVSLCLGDYLLALEYAQNLLTQPRLSGVHRLLAHLYAAEALVLLDRISDALDHLNPENVKDMSLEFTTDEGSSEEGQAIKTNPPAKWFPSNLASAHAVMQYNIAVCKTLRGQLDQAAALLKQIWQGRSSNCKVPALIIMLVLYIELQLGHADVARSLIKQYSLQCRMNG</sequence>
<dbReference type="GO" id="GO:0005634">
    <property type="term" value="C:nucleus"/>
    <property type="evidence" value="ECO:0007669"/>
    <property type="project" value="UniProtKB-SubCell"/>
</dbReference>
<comment type="function">
    <text evidence="2">Component of the CCR4-NOT complex which is one of the major cellular mRNA deadenylases and is linked to various cellular processes including bulk mRNA degradation, miRNA-mediated repression, translational repression during translational initiation and general transcription regulation.</text>
</comment>
<evidence type="ECO:0000313" key="4">
    <source>
        <dbReference type="Proteomes" id="UP000801492"/>
    </source>
</evidence>
<dbReference type="OrthoDB" id="25157at2759"/>
<evidence type="ECO:0000313" key="3">
    <source>
        <dbReference type="EMBL" id="KAF2905535.1"/>
    </source>
</evidence>
<dbReference type="EMBL" id="VTPC01000507">
    <property type="protein sequence ID" value="KAF2905535.1"/>
    <property type="molecule type" value="Genomic_DNA"/>
</dbReference>
<dbReference type="SUPFAM" id="SSF48452">
    <property type="entry name" value="TPR-like"/>
    <property type="match status" value="2"/>
</dbReference>
<comment type="subcellular location">
    <subcellularLocation>
        <location evidence="2">Cytoplasm</location>
    </subcellularLocation>
    <subcellularLocation>
        <location evidence="2">Nucleus</location>
    </subcellularLocation>
</comment>
<proteinExistence type="inferred from homology"/>
<keyword evidence="2" id="KW-0804">Transcription</keyword>
<reference evidence="3" key="1">
    <citation type="submission" date="2019-08" db="EMBL/GenBank/DDBJ databases">
        <title>The genome of the North American firefly Photinus pyralis.</title>
        <authorList>
            <consortium name="Photinus pyralis genome working group"/>
            <person name="Fallon T.R."/>
            <person name="Sander Lower S.E."/>
            <person name="Weng J.-K."/>
        </authorList>
    </citation>
    <scope>NUCLEOTIDE SEQUENCE</scope>
    <source>
        <strain evidence="3">TRF0915ILg1</strain>
        <tissue evidence="3">Whole body</tissue>
    </source>
</reference>
<dbReference type="SMART" id="SM00028">
    <property type="entry name" value="TPR"/>
    <property type="match status" value="4"/>
</dbReference>
<keyword evidence="2" id="KW-0539">Nucleus</keyword>
<keyword evidence="2" id="KW-0805">Transcription regulation</keyword>
<keyword evidence="2" id="KW-0810">Translation regulation</keyword>
<keyword evidence="4" id="KW-1185">Reference proteome</keyword>
<evidence type="ECO:0000256" key="1">
    <source>
        <dbReference type="ARBA" id="ARBA00010080"/>
    </source>
</evidence>
<dbReference type="Gene3D" id="1.25.40.10">
    <property type="entry name" value="Tetratricopeptide repeat domain"/>
    <property type="match status" value="1"/>
</dbReference>
<dbReference type="Proteomes" id="UP000801492">
    <property type="component" value="Unassembled WGS sequence"/>
</dbReference>
<name>A0A8K0GI79_IGNLU</name>
<dbReference type="PANTHER" id="PTHR12979:SF5">
    <property type="entry name" value="CCR4-NOT TRANSCRIPTION COMPLEX SUBUNIT 10"/>
    <property type="match status" value="1"/>
</dbReference>